<dbReference type="Pfam" id="PF00474">
    <property type="entry name" value="SSF"/>
    <property type="match status" value="1"/>
</dbReference>
<evidence type="ECO:0000256" key="7">
    <source>
        <dbReference type="RuleBase" id="RU362091"/>
    </source>
</evidence>
<dbReference type="GO" id="GO:0022857">
    <property type="term" value="F:transmembrane transporter activity"/>
    <property type="evidence" value="ECO:0007669"/>
    <property type="project" value="InterPro"/>
</dbReference>
<dbReference type="OrthoDB" id="9781232at2"/>
<evidence type="ECO:0000256" key="6">
    <source>
        <dbReference type="ARBA" id="ARBA00023136"/>
    </source>
</evidence>
<keyword evidence="3" id="KW-0813">Transport</keyword>
<gene>
    <name evidence="9" type="ORF">SAMN02745190_00501</name>
</gene>
<name>A0A1M4TJB3_9FIRM</name>
<dbReference type="Proteomes" id="UP000184404">
    <property type="component" value="Unassembled WGS sequence"/>
</dbReference>
<evidence type="ECO:0000256" key="3">
    <source>
        <dbReference type="ARBA" id="ARBA00022448"/>
    </source>
</evidence>
<keyword evidence="5 8" id="KW-1133">Transmembrane helix</keyword>
<proteinExistence type="inferred from homology"/>
<feature type="transmembrane region" description="Helical" evidence="8">
    <location>
        <begin position="123"/>
        <end position="147"/>
    </location>
</feature>
<feature type="transmembrane region" description="Helical" evidence="8">
    <location>
        <begin position="411"/>
        <end position="429"/>
    </location>
</feature>
<dbReference type="InterPro" id="IPR001734">
    <property type="entry name" value="Na/solute_symporter"/>
</dbReference>
<sequence length="459" mass="47598">MELSLLQLIIILLTIGIVIGIGLYAARSVHSSEGYSLGGRSAGVPLVAGSIAGTCVGGGATVGTAQLASTIGLSAWWFTLGTGISLIIMGLFYAKPLRSTALETIPQYLTLNYGKSAGSFTSLCSSLGILFSAVASCLPAIAIISVLLQVSSWTAAVILLVLVACYSFFGGMKTAGVGGILKMAVIWVSLFVAGGSAFYTIHTEPGFMEALPSYPWFSLFGSGVPSAMANLFSLIVGMLCTQTYIQALFSASNPDTAAAGAFSAALVTIPVGLPCAMIGMYMHVTRPDVAPILVLPTFLLEHQSSLIGGIAMGGIILSLIGSIAGLSLGIGTMLSRDIFAKLFRVTSDAASLRLTRFVVLGVILCASAISILNEGSQILFWNYLSMALRGGGIFLPFTLAIIKPHAVSPSWAVASMVFSTAAAIIAAVMKAPIHPLFIGLAVSLVILIIGYIRTTHKQQ</sequence>
<dbReference type="InterPro" id="IPR050277">
    <property type="entry name" value="Sodium:Solute_Symporter"/>
</dbReference>
<feature type="transmembrane region" description="Helical" evidence="8">
    <location>
        <begin position="153"/>
        <end position="172"/>
    </location>
</feature>
<dbReference type="PANTHER" id="PTHR48086:SF7">
    <property type="entry name" value="SODIUM-SOLUTE SYMPORTER-RELATED"/>
    <property type="match status" value="1"/>
</dbReference>
<dbReference type="AlphaFoldDB" id="A0A1M4TJB3"/>
<dbReference type="CDD" id="cd10322">
    <property type="entry name" value="SLC5sbd"/>
    <property type="match status" value="1"/>
</dbReference>
<evidence type="ECO:0000256" key="5">
    <source>
        <dbReference type="ARBA" id="ARBA00022989"/>
    </source>
</evidence>
<protein>
    <submittedName>
        <fullName evidence="9">Solute:Na+ symporter, SSS family</fullName>
    </submittedName>
</protein>
<dbReference type="RefSeq" id="WP_072934587.1">
    <property type="nucleotide sequence ID" value="NZ_FQUG01000002.1"/>
</dbReference>
<evidence type="ECO:0000256" key="8">
    <source>
        <dbReference type="SAM" id="Phobius"/>
    </source>
</evidence>
<dbReference type="PROSITE" id="PS50283">
    <property type="entry name" value="NA_SOLUT_SYMP_3"/>
    <property type="match status" value="1"/>
</dbReference>
<feature type="transmembrane region" description="Helical" evidence="8">
    <location>
        <begin position="304"/>
        <end position="334"/>
    </location>
</feature>
<comment type="similarity">
    <text evidence="2 7">Belongs to the sodium:solute symporter (SSF) (TC 2.A.21) family.</text>
</comment>
<feature type="transmembrane region" description="Helical" evidence="8">
    <location>
        <begin position="214"/>
        <end position="240"/>
    </location>
</feature>
<feature type="transmembrane region" description="Helical" evidence="8">
    <location>
        <begin position="378"/>
        <end position="399"/>
    </location>
</feature>
<evidence type="ECO:0000256" key="1">
    <source>
        <dbReference type="ARBA" id="ARBA00004141"/>
    </source>
</evidence>
<evidence type="ECO:0000256" key="2">
    <source>
        <dbReference type="ARBA" id="ARBA00006434"/>
    </source>
</evidence>
<keyword evidence="6 8" id="KW-0472">Membrane</keyword>
<feature type="transmembrane region" description="Helical" evidence="8">
    <location>
        <begin position="46"/>
        <end position="68"/>
    </location>
</feature>
<comment type="subcellular location">
    <subcellularLocation>
        <location evidence="1">Membrane</location>
        <topology evidence="1">Multi-pass membrane protein</topology>
    </subcellularLocation>
</comment>
<dbReference type="STRING" id="1123243.SAMN02745190_00501"/>
<feature type="transmembrane region" description="Helical" evidence="8">
    <location>
        <begin position="184"/>
        <end position="202"/>
    </location>
</feature>
<feature type="transmembrane region" description="Helical" evidence="8">
    <location>
        <begin position="261"/>
        <end position="284"/>
    </location>
</feature>
<organism evidence="9 10">
    <name type="scientific">Schwartzia succinivorans DSM 10502</name>
    <dbReference type="NCBI Taxonomy" id="1123243"/>
    <lineage>
        <taxon>Bacteria</taxon>
        <taxon>Bacillati</taxon>
        <taxon>Bacillota</taxon>
        <taxon>Negativicutes</taxon>
        <taxon>Selenomonadales</taxon>
        <taxon>Selenomonadaceae</taxon>
        <taxon>Schwartzia</taxon>
    </lineage>
</organism>
<feature type="transmembrane region" description="Helical" evidence="8">
    <location>
        <begin position="6"/>
        <end position="26"/>
    </location>
</feature>
<reference evidence="9 10" key="1">
    <citation type="submission" date="2016-11" db="EMBL/GenBank/DDBJ databases">
        <authorList>
            <person name="Jaros S."/>
            <person name="Januszkiewicz K."/>
            <person name="Wedrychowicz H."/>
        </authorList>
    </citation>
    <scope>NUCLEOTIDE SEQUENCE [LARGE SCALE GENOMIC DNA]</scope>
    <source>
        <strain evidence="9 10">DSM 10502</strain>
    </source>
</reference>
<evidence type="ECO:0000313" key="9">
    <source>
        <dbReference type="EMBL" id="SHE44579.1"/>
    </source>
</evidence>
<evidence type="ECO:0000313" key="10">
    <source>
        <dbReference type="Proteomes" id="UP000184404"/>
    </source>
</evidence>
<feature type="transmembrane region" description="Helical" evidence="8">
    <location>
        <begin position="435"/>
        <end position="452"/>
    </location>
</feature>
<dbReference type="InterPro" id="IPR038377">
    <property type="entry name" value="Na/Glc_symporter_sf"/>
</dbReference>
<feature type="transmembrane region" description="Helical" evidence="8">
    <location>
        <begin position="354"/>
        <end position="372"/>
    </location>
</feature>
<dbReference type="Gene3D" id="1.20.1730.10">
    <property type="entry name" value="Sodium/glucose cotransporter"/>
    <property type="match status" value="1"/>
</dbReference>
<feature type="transmembrane region" description="Helical" evidence="8">
    <location>
        <begin position="74"/>
        <end position="94"/>
    </location>
</feature>
<accession>A0A1M4TJB3</accession>
<evidence type="ECO:0000256" key="4">
    <source>
        <dbReference type="ARBA" id="ARBA00022692"/>
    </source>
</evidence>
<dbReference type="PANTHER" id="PTHR48086">
    <property type="entry name" value="SODIUM/PROLINE SYMPORTER-RELATED"/>
    <property type="match status" value="1"/>
</dbReference>
<keyword evidence="4 8" id="KW-0812">Transmembrane</keyword>
<dbReference type="GO" id="GO:0005886">
    <property type="term" value="C:plasma membrane"/>
    <property type="evidence" value="ECO:0007669"/>
    <property type="project" value="TreeGrafter"/>
</dbReference>
<keyword evidence="10" id="KW-1185">Reference proteome</keyword>
<dbReference type="EMBL" id="FQUG01000002">
    <property type="protein sequence ID" value="SHE44579.1"/>
    <property type="molecule type" value="Genomic_DNA"/>
</dbReference>